<feature type="binding site" description="axial binding residue" evidence="3">
    <location>
        <position position="477"/>
    </location>
    <ligand>
        <name>heme</name>
        <dbReference type="ChEBI" id="CHEBI:30413"/>
    </ligand>
    <ligandPart>
        <name>Fe</name>
        <dbReference type="ChEBI" id="CHEBI:18248"/>
    </ligandPart>
</feature>
<dbReference type="PRINTS" id="PR00385">
    <property type="entry name" value="P450"/>
</dbReference>
<evidence type="ECO:0000256" key="1">
    <source>
        <dbReference type="ARBA" id="ARBA00001971"/>
    </source>
</evidence>
<evidence type="ECO:0000256" key="4">
    <source>
        <dbReference type="RuleBase" id="RU000461"/>
    </source>
</evidence>
<keyword evidence="4" id="KW-0560">Oxidoreductase</keyword>
<dbReference type="AlphaFoldDB" id="A0A2V0PNH3"/>
<dbReference type="GO" id="GO:0016705">
    <property type="term" value="F:oxidoreductase activity, acting on paired donors, with incorporation or reduction of molecular oxygen"/>
    <property type="evidence" value="ECO:0007669"/>
    <property type="project" value="InterPro"/>
</dbReference>
<evidence type="ECO:0000256" key="3">
    <source>
        <dbReference type="PIRSR" id="PIRSR602401-1"/>
    </source>
</evidence>
<organism evidence="6 7">
    <name type="scientific">Raphidocelis subcapitata</name>
    <dbReference type="NCBI Taxonomy" id="307507"/>
    <lineage>
        <taxon>Eukaryota</taxon>
        <taxon>Viridiplantae</taxon>
        <taxon>Chlorophyta</taxon>
        <taxon>core chlorophytes</taxon>
        <taxon>Chlorophyceae</taxon>
        <taxon>CS clade</taxon>
        <taxon>Sphaeropleales</taxon>
        <taxon>Selenastraceae</taxon>
        <taxon>Raphidocelis</taxon>
    </lineage>
</organism>
<comment type="cofactor">
    <cofactor evidence="1 3">
        <name>heme</name>
        <dbReference type="ChEBI" id="CHEBI:30413"/>
    </cofactor>
</comment>
<evidence type="ECO:0000313" key="7">
    <source>
        <dbReference type="Proteomes" id="UP000247498"/>
    </source>
</evidence>
<dbReference type="InterPro" id="IPR036396">
    <property type="entry name" value="Cyt_P450_sf"/>
</dbReference>
<dbReference type="PRINTS" id="PR00463">
    <property type="entry name" value="EP450I"/>
</dbReference>
<dbReference type="InterPro" id="IPR001128">
    <property type="entry name" value="Cyt_P450"/>
</dbReference>
<dbReference type="PANTHER" id="PTHR24305:SF166">
    <property type="entry name" value="CYTOCHROME P450 12A4, MITOCHONDRIAL-RELATED"/>
    <property type="match status" value="1"/>
</dbReference>
<dbReference type="Pfam" id="PF00067">
    <property type="entry name" value="p450"/>
    <property type="match status" value="1"/>
</dbReference>
<dbReference type="GO" id="GO:0020037">
    <property type="term" value="F:heme binding"/>
    <property type="evidence" value="ECO:0007669"/>
    <property type="project" value="InterPro"/>
</dbReference>
<dbReference type="InterPro" id="IPR002401">
    <property type="entry name" value="Cyt_P450_E_grp-I"/>
</dbReference>
<dbReference type="Gene3D" id="1.10.630.10">
    <property type="entry name" value="Cytochrome P450"/>
    <property type="match status" value="1"/>
</dbReference>
<evidence type="ECO:0000256" key="2">
    <source>
        <dbReference type="ARBA" id="ARBA00010617"/>
    </source>
</evidence>
<dbReference type="InterPro" id="IPR017972">
    <property type="entry name" value="Cyt_P450_CS"/>
</dbReference>
<dbReference type="OrthoDB" id="548633at2759"/>
<evidence type="ECO:0000313" key="6">
    <source>
        <dbReference type="EMBL" id="GBF98675.1"/>
    </source>
</evidence>
<dbReference type="FunCoup" id="A0A2V0PNH3">
    <property type="interactions" value="181"/>
</dbReference>
<comment type="similarity">
    <text evidence="2 4">Belongs to the cytochrome P450 family.</text>
</comment>
<keyword evidence="3 4" id="KW-0349">Heme</keyword>
<sequence length="539" mass="56801">MVQDEWMPAAAWTLAALLAALVALVAARAARRAAQLLRIPSPPAPSLLLGHLPAILSPRAPFYLAEWAEACGPVTRLRMAVATKPLLVVSDPAEAAKVLRRGPSYLPKSRALYAALEIGIQPRTPNMLTASDGPVWKAVRACVAPAFSATSLKQVLPSLLDLTHRSADAVAAKGPGGEVDVSDLAKRITSDVMGLLLFGEDLGGVSGKQSEYLAIFNDLLAATHARFINPLRPLWVLWSAQARRQEAAVVRHNVLMGEMTAALQKSPPPDYTIAHHILNAKDPVRGQPLDTAQLKAEIGIVFGAGFETTSHAISWTLGAVAAHPEVQERLVRELAAAGLAPTADAPQPRGFEWSDGGRLPYLQAVIRESLRLFSPASLGTTRETDREIELGGYLVPRGVMVMFSPFVAGLQTRLYGDDVMEFKPERWAAGGGAKADGGDAAGADAARVADQDGGGAAAGAERGPPDPLPFSTGPRDCAGLALAYLELQVVVATLVGRFSWTIDGAASAADLHALAGYHVTLQAEGGLRLRAAPRAPVEV</sequence>
<keyword evidence="7" id="KW-1185">Reference proteome</keyword>
<comment type="caution">
    <text evidence="6">The sequence shown here is derived from an EMBL/GenBank/DDBJ whole genome shotgun (WGS) entry which is preliminary data.</text>
</comment>
<accession>A0A2V0PNH3</accession>
<dbReference type="Proteomes" id="UP000247498">
    <property type="component" value="Unassembled WGS sequence"/>
</dbReference>
<keyword evidence="4" id="KW-0503">Monooxygenase</keyword>
<dbReference type="InParanoid" id="A0A2V0PNH3"/>
<keyword evidence="3 4" id="KW-0408">Iron</keyword>
<dbReference type="InterPro" id="IPR050121">
    <property type="entry name" value="Cytochrome_P450_monoxygenase"/>
</dbReference>
<dbReference type="GO" id="GO:0005506">
    <property type="term" value="F:iron ion binding"/>
    <property type="evidence" value="ECO:0007669"/>
    <property type="project" value="InterPro"/>
</dbReference>
<protein>
    <submittedName>
        <fullName evidence="6">Cytochrome P450</fullName>
    </submittedName>
</protein>
<dbReference type="PROSITE" id="PS00086">
    <property type="entry name" value="CYTOCHROME_P450"/>
    <property type="match status" value="1"/>
</dbReference>
<gene>
    <name evidence="6" type="ORF">Rsub_11669</name>
</gene>
<dbReference type="SUPFAM" id="SSF48264">
    <property type="entry name" value="Cytochrome P450"/>
    <property type="match status" value="1"/>
</dbReference>
<reference evidence="6 7" key="1">
    <citation type="journal article" date="2018" name="Sci. Rep.">
        <title>Raphidocelis subcapitata (=Pseudokirchneriella subcapitata) provides an insight into genome evolution and environmental adaptations in the Sphaeropleales.</title>
        <authorList>
            <person name="Suzuki S."/>
            <person name="Yamaguchi H."/>
            <person name="Nakajima N."/>
            <person name="Kawachi M."/>
        </authorList>
    </citation>
    <scope>NUCLEOTIDE SEQUENCE [LARGE SCALE GENOMIC DNA]</scope>
    <source>
        <strain evidence="6 7">NIES-35</strain>
    </source>
</reference>
<evidence type="ECO:0000256" key="5">
    <source>
        <dbReference type="SAM" id="MobiDB-lite"/>
    </source>
</evidence>
<name>A0A2V0PNH3_9CHLO</name>
<dbReference type="PANTHER" id="PTHR24305">
    <property type="entry name" value="CYTOCHROME P450"/>
    <property type="match status" value="1"/>
</dbReference>
<feature type="region of interest" description="Disordered" evidence="5">
    <location>
        <begin position="431"/>
        <end position="472"/>
    </location>
</feature>
<dbReference type="GO" id="GO:0004497">
    <property type="term" value="F:monooxygenase activity"/>
    <property type="evidence" value="ECO:0007669"/>
    <property type="project" value="UniProtKB-KW"/>
</dbReference>
<dbReference type="EMBL" id="BDRX01000131">
    <property type="protein sequence ID" value="GBF98675.1"/>
    <property type="molecule type" value="Genomic_DNA"/>
</dbReference>
<keyword evidence="3 4" id="KW-0479">Metal-binding</keyword>
<dbReference type="STRING" id="307507.A0A2V0PNH3"/>
<proteinExistence type="inferred from homology"/>